<accession>A0A2H0N1Q1</accession>
<dbReference type="InterPro" id="IPR052022">
    <property type="entry name" value="26kDa_periplasmic_antigen"/>
</dbReference>
<dbReference type="PANTHER" id="PTHR34387:SF2">
    <property type="entry name" value="SLR1258 PROTEIN"/>
    <property type="match status" value="1"/>
</dbReference>
<protein>
    <recommendedName>
        <fullName evidence="4">SIMPL domain-containing protein</fullName>
    </recommendedName>
</protein>
<keyword evidence="1" id="KW-0472">Membrane</keyword>
<evidence type="ECO:0000313" key="2">
    <source>
        <dbReference type="EMBL" id="PIR02814.1"/>
    </source>
</evidence>
<reference evidence="2 3" key="1">
    <citation type="submission" date="2017-09" db="EMBL/GenBank/DDBJ databases">
        <title>Depth-based differentiation of microbial function through sediment-hosted aquifers and enrichment of novel symbionts in the deep terrestrial subsurface.</title>
        <authorList>
            <person name="Probst A.J."/>
            <person name="Ladd B."/>
            <person name="Jarett J.K."/>
            <person name="Geller-Mcgrath D.E."/>
            <person name="Sieber C.M."/>
            <person name="Emerson J.B."/>
            <person name="Anantharaman K."/>
            <person name="Thomas B.C."/>
            <person name="Malmstrom R."/>
            <person name="Stieglmeier M."/>
            <person name="Klingl A."/>
            <person name="Woyke T."/>
            <person name="Ryan C.M."/>
            <person name="Banfield J.F."/>
        </authorList>
    </citation>
    <scope>NUCLEOTIDE SEQUENCE [LARGE SCALE GENOMIC DNA]</scope>
    <source>
        <strain evidence="2">CG11_big_fil_rev_8_21_14_0_20_35_11</strain>
    </source>
</reference>
<dbReference type="PANTHER" id="PTHR34387">
    <property type="entry name" value="SLR1258 PROTEIN"/>
    <property type="match status" value="1"/>
</dbReference>
<sequence>MDNQNFLEKKYNENLLRAFIIVVIILLVHLIFLVGFKIHNVIKETEYIGKDIEAANTIFVSGEGEVYAKPDLAIIDFSVKNEAETVTKAMAENTQKINSVIEAMKKEGIQEKDLKTTDFNIYPRYEWHEEEKEEIYPLPEGKRVLVGYEVTQSLQVKIRDMEKIGDIIQTGTENGANQVGNLQLTIEKPEEFKNQARTIAIEKAKTKAKEITSQLGVELIRITNFSESGTVPQPIYFGMKEMAEEATASPTVEIGENLIRVEVTLTYKIR</sequence>
<dbReference type="AlphaFoldDB" id="A0A2H0N1Q1"/>
<dbReference type="EMBL" id="PCWK01000007">
    <property type="protein sequence ID" value="PIR02814.1"/>
    <property type="molecule type" value="Genomic_DNA"/>
</dbReference>
<dbReference type="Proteomes" id="UP000231139">
    <property type="component" value="Unassembled WGS sequence"/>
</dbReference>
<dbReference type="Gene3D" id="3.30.70.2970">
    <property type="entry name" value="Protein of unknown function (DUF541), domain 2"/>
    <property type="match status" value="1"/>
</dbReference>
<comment type="caution">
    <text evidence="2">The sequence shown here is derived from an EMBL/GenBank/DDBJ whole genome shotgun (WGS) entry which is preliminary data.</text>
</comment>
<dbReference type="Pfam" id="PF04402">
    <property type="entry name" value="SIMPL"/>
    <property type="match status" value="1"/>
</dbReference>
<evidence type="ECO:0008006" key="4">
    <source>
        <dbReference type="Google" id="ProtNLM"/>
    </source>
</evidence>
<proteinExistence type="predicted"/>
<evidence type="ECO:0000256" key="1">
    <source>
        <dbReference type="SAM" id="Phobius"/>
    </source>
</evidence>
<evidence type="ECO:0000313" key="3">
    <source>
        <dbReference type="Proteomes" id="UP000231139"/>
    </source>
</evidence>
<keyword evidence="1" id="KW-1133">Transmembrane helix</keyword>
<gene>
    <name evidence="2" type="ORF">COV62_00380</name>
</gene>
<organism evidence="2 3">
    <name type="scientific">Candidatus Nealsonbacteria bacterium CG11_big_fil_rev_8_21_14_0_20_35_11</name>
    <dbReference type="NCBI Taxonomy" id="1974713"/>
    <lineage>
        <taxon>Bacteria</taxon>
        <taxon>Candidatus Nealsoniibacteriota</taxon>
    </lineage>
</organism>
<dbReference type="GO" id="GO:0006974">
    <property type="term" value="P:DNA damage response"/>
    <property type="evidence" value="ECO:0007669"/>
    <property type="project" value="TreeGrafter"/>
</dbReference>
<dbReference type="InterPro" id="IPR007497">
    <property type="entry name" value="SIMPL/DUF541"/>
</dbReference>
<feature type="transmembrane region" description="Helical" evidence="1">
    <location>
        <begin position="15"/>
        <end position="36"/>
    </location>
</feature>
<keyword evidence="1" id="KW-0812">Transmembrane</keyword>
<dbReference type="Gene3D" id="3.30.110.170">
    <property type="entry name" value="Protein of unknown function (DUF541), domain 1"/>
    <property type="match status" value="1"/>
</dbReference>
<name>A0A2H0N1Q1_9BACT</name>